<organism evidence="1">
    <name type="scientific">marine sediment metagenome</name>
    <dbReference type="NCBI Taxonomy" id="412755"/>
    <lineage>
        <taxon>unclassified sequences</taxon>
        <taxon>metagenomes</taxon>
        <taxon>ecological metagenomes</taxon>
    </lineage>
</organism>
<name>A0A0F8XMY2_9ZZZZ</name>
<evidence type="ECO:0000313" key="1">
    <source>
        <dbReference type="EMBL" id="KKK70362.1"/>
    </source>
</evidence>
<accession>A0A0F8XMY2</accession>
<comment type="caution">
    <text evidence="1">The sequence shown here is derived from an EMBL/GenBank/DDBJ whole genome shotgun (WGS) entry which is preliminary data.</text>
</comment>
<sequence length="45" mass="5350">MFVDRMETILFMFRLAHLNPVNQRIMYIGVATKRKGTQKPEQKDP</sequence>
<proteinExistence type="predicted"/>
<reference evidence="1" key="1">
    <citation type="journal article" date="2015" name="Nature">
        <title>Complex archaea that bridge the gap between prokaryotes and eukaryotes.</title>
        <authorList>
            <person name="Spang A."/>
            <person name="Saw J.H."/>
            <person name="Jorgensen S.L."/>
            <person name="Zaremba-Niedzwiedzka K."/>
            <person name="Martijn J."/>
            <person name="Lind A.E."/>
            <person name="van Eijk R."/>
            <person name="Schleper C."/>
            <person name="Guy L."/>
            <person name="Ettema T.J."/>
        </authorList>
    </citation>
    <scope>NUCLEOTIDE SEQUENCE</scope>
</reference>
<dbReference type="EMBL" id="LAZR01058224">
    <property type="protein sequence ID" value="KKK70362.1"/>
    <property type="molecule type" value="Genomic_DNA"/>
</dbReference>
<gene>
    <name evidence="1" type="ORF">LCGC14_2924700</name>
</gene>
<dbReference type="AlphaFoldDB" id="A0A0F8XMY2"/>
<protein>
    <submittedName>
        <fullName evidence="1">Uncharacterized protein</fullName>
    </submittedName>
</protein>
<feature type="non-terminal residue" evidence="1">
    <location>
        <position position="45"/>
    </location>
</feature>